<reference evidence="3" key="1">
    <citation type="submission" date="2022-06" db="EMBL/GenBank/DDBJ databases">
        <title>Aeoliella straminimaris, a novel planctomycete from sediments.</title>
        <authorList>
            <person name="Vitorino I.R."/>
            <person name="Lage O.M."/>
        </authorList>
    </citation>
    <scope>NUCLEOTIDE SEQUENCE</scope>
    <source>
        <strain evidence="3">ICT_H6.2</strain>
    </source>
</reference>
<gene>
    <name evidence="3" type="ORF">NG895_00285</name>
</gene>
<dbReference type="InterPro" id="IPR029062">
    <property type="entry name" value="Class_I_gatase-like"/>
</dbReference>
<organism evidence="3 4">
    <name type="scientific">Aeoliella straminimaris</name>
    <dbReference type="NCBI Taxonomy" id="2954799"/>
    <lineage>
        <taxon>Bacteria</taxon>
        <taxon>Pseudomonadati</taxon>
        <taxon>Planctomycetota</taxon>
        <taxon>Planctomycetia</taxon>
        <taxon>Pirellulales</taxon>
        <taxon>Lacipirellulaceae</taxon>
        <taxon>Aeoliella</taxon>
    </lineage>
</organism>
<dbReference type="EMBL" id="JAMXLR010000003">
    <property type="protein sequence ID" value="MCO6042331.1"/>
    <property type="molecule type" value="Genomic_DNA"/>
</dbReference>
<dbReference type="AlphaFoldDB" id="A0A9X2FDL2"/>
<keyword evidence="4" id="KW-1185">Reference proteome</keyword>
<dbReference type="Proteomes" id="UP001155241">
    <property type="component" value="Unassembled WGS sequence"/>
</dbReference>
<sequence length="290" mass="32828">MYRILFAAAIFVGIIGNAVAEQAQSYRMPTYNDVVNPPPPRPKSDVDALLAGKDPTPTSEKPLKVLLVAGPKDHKLGEHDYPAWLDVWSRLLAKAPHTEVKTAWMFPTPEEAEKADVMVFYQKGLWNEKRAELIDQFLARGGGLVYIHWAVNGEDHPHEFAKRIGMASKAGAVGFRHGPLDIDFTPAGDHPVARNFDRVKWYDETYWRLRGDASKISLLGTSREDGDDTPQFWTYQPTDEGRVFVSVPGHYMWSFDDPAFRLLLMRGIAWSGHRNVDRFNNLVLLDARVE</sequence>
<dbReference type="RefSeq" id="WP_252850433.1">
    <property type="nucleotide sequence ID" value="NZ_JAMXLR010000003.1"/>
</dbReference>
<evidence type="ECO:0000313" key="3">
    <source>
        <dbReference type="EMBL" id="MCO6042331.1"/>
    </source>
</evidence>
<evidence type="ECO:0000256" key="1">
    <source>
        <dbReference type="SAM" id="MobiDB-lite"/>
    </source>
</evidence>
<accession>A0A9X2FDL2</accession>
<evidence type="ECO:0000259" key="2">
    <source>
        <dbReference type="Pfam" id="PF06283"/>
    </source>
</evidence>
<comment type="caution">
    <text evidence="3">The sequence shown here is derived from an EMBL/GenBank/DDBJ whole genome shotgun (WGS) entry which is preliminary data.</text>
</comment>
<dbReference type="Pfam" id="PF06283">
    <property type="entry name" value="ThuA"/>
    <property type="match status" value="1"/>
</dbReference>
<proteinExistence type="predicted"/>
<feature type="region of interest" description="Disordered" evidence="1">
    <location>
        <begin position="31"/>
        <end position="57"/>
    </location>
</feature>
<evidence type="ECO:0000313" key="4">
    <source>
        <dbReference type="Proteomes" id="UP001155241"/>
    </source>
</evidence>
<dbReference type="SUPFAM" id="SSF52317">
    <property type="entry name" value="Class I glutamine amidotransferase-like"/>
    <property type="match status" value="1"/>
</dbReference>
<dbReference type="PANTHER" id="PTHR40469:SF2">
    <property type="entry name" value="GALACTOSE-BINDING DOMAIN-LIKE SUPERFAMILY PROTEIN"/>
    <property type="match status" value="1"/>
</dbReference>
<dbReference type="Gene3D" id="3.40.50.880">
    <property type="match status" value="1"/>
</dbReference>
<name>A0A9X2FDL2_9BACT</name>
<dbReference type="InterPro" id="IPR029010">
    <property type="entry name" value="ThuA-like"/>
</dbReference>
<protein>
    <submittedName>
        <fullName evidence="3">ThuA domain-containing protein</fullName>
    </submittedName>
</protein>
<dbReference type="PANTHER" id="PTHR40469">
    <property type="entry name" value="SECRETED GLYCOSYL HYDROLASE"/>
    <property type="match status" value="1"/>
</dbReference>
<feature type="domain" description="ThuA-like" evidence="2">
    <location>
        <begin position="106"/>
        <end position="270"/>
    </location>
</feature>